<feature type="chain" id="PRO_5014171001" evidence="2">
    <location>
        <begin position="24"/>
        <end position="379"/>
    </location>
</feature>
<evidence type="ECO:0000313" key="4">
    <source>
        <dbReference type="Proteomes" id="UP000234778"/>
    </source>
</evidence>
<evidence type="ECO:0000256" key="1">
    <source>
        <dbReference type="SAM" id="MobiDB-lite"/>
    </source>
</evidence>
<reference evidence="3 4" key="1">
    <citation type="submission" date="2017-12" db="EMBL/GenBank/DDBJ databases">
        <title>Phylogenetic diversity of female urinary microbiome.</title>
        <authorList>
            <person name="Thomas-White K."/>
            <person name="Wolfe A.J."/>
        </authorList>
    </citation>
    <scope>NUCLEOTIDE SEQUENCE [LARGE SCALE GENOMIC DNA]</scope>
    <source>
        <strain evidence="3 4">UMB0319</strain>
    </source>
</reference>
<evidence type="ECO:0000313" key="3">
    <source>
        <dbReference type="EMBL" id="PKY99059.1"/>
    </source>
</evidence>
<feature type="signal peptide" evidence="2">
    <location>
        <begin position="1"/>
        <end position="23"/>
    </location>
</feature>
<comment type="caution">
    <text evidence="3">The sequence shown here is derived from an EMBL/GenBank/DDBJ whole genome shotgun (WGS) entry which is preliminary data.</text>
</comment>
<dbReference type="PROSITE" id="PS51257">
    <property type="entry name" value="PROKAR_LIPOPROTEIN"/>
    <property type="match status" value="1"/>
</dbReference>
<feature type="compositionally biased region" description="Gly residues" evidence="1">
    <location>
        <begin position="237"/>
        <end position="247"/>
    </location>
</feature>
<organism evidence="3 4">
    <name type="scientific">Actinomyces urogenitalis</name>
    <dbReference type="NCBI Taxonomy" id="103621"/>
    <lineage>
        <taxon>Bacteria</taxon>
        <taxon>Bacillati</taxon>
        <taxon>Actinomycetota</taxon>
        <taxon>Actinomycetes</taxon>
        <taxon>Actinomycetales</taxon>
        <taxon>Actinomycetaceae</taxon>
        <taxon>Actinomyces</taxon>
    </lineage>
</organism>
<dbReference type="EMBL" id="PKHA01000003">
    <property type="protein sequence ID" value="PKY99059.1"/>
    <property type="molecule type" value="Genomic_DNA"/>
</dbReference>
<proteinExistence type="predicted"/>
<sequence length="379" mass="38950">MRTRPVIAVVAMAALAVAGALSACSSKEPVAVTALTPSASASAEPSVNPVFVKAAKVYRQVLADPAPYLGLDAGVSAQEVTYTLDPLGDASTPRLVLQAMNLGQGQETIGVLRFISVQPEGDDVTVLDADYSVGVASAGGFRGQVARSSQGKGLIYTWWLSGTGEGSVTRITAGATGFTQEQLCEGQVVQVSCLPDGEQGEEISWTDASDTSLLDALESGTWDPTASASPASDQGSAGQGTPLGQGGKLTKDRPAATSPNGDPVYTGTVHMTDYDGVLALQGQQDPNPGSGQYTPGPYALLVLDQPQEVTATNGDGQGTSSRTASMVLLGYAEQASAWSQYDGQRISVSHPAAQTFWPSDTSLPLGEPRLNGAATLLSR</sequence>
<dbReference type="GeneID" id="81708286"/>
<keyword evidence="2" id="KW-0732">Signal</keyword>
<feature type="region of interest" description="Disordered" evidence="1">
    <location>
        <begin position="220"/>
        <end position="269"/>
    </location>
</feature>
<evidence type="ECO:0000256" key="2">
    <source>
        <dbReference type="SAM" id="SignalP"/>
    </source>
</evidence>
<dbReference type="AlphaFoldDB" id="A0A2I1KTV2"/>
<gene>
    <name evidence="3" type="ORF">CYJ26_04975</name>
</gene>
<protein>
    <submittedName>
        <fullName evidence="3">Uncharacterized protein</fullName>
    </submittedName>
</protein>
<feature type="compositionally biased region" description="Polar residues" evidence="1">
    <location>
        <begin position="222"/>
        <end position="236"/>
    </location>
</feature>
<dbReference type="Proteomes" id="UP000234778">
    <property type="component" value="Unassembled WGS sequence"/>
</dbReference>
<dbReference type="RefSeq" id="WP_048682539.1">
    <property type="nucleotide sequence ID" value="NZ_JAHAIH010000010.1"/>
</dbReference>
<name>A0A2I1KTV2_9ACTO</name>
<accession>A0A2I1KTV2</accession>